<feature type="non-terminal residue" evidence="1">
    <location>
        <position position="445"/>
    </location>
</feature>
<gene>
    <name evidence="1" type="primary">NOG1_1</name>
    <name evidence="1" type="ORF">LPJ66_002853</name>
</gene>
<evidence type="ECO:0000313" key="1">
    <source>
        <dbReference type="EMBL" id="KAJ1898285.1"/>
    </source>
</evidence>
<evidence type="ECO:0000313" key="2">
    <source>
        <dbReference type="Proteomes" id="UP001150581"/>
    </source>
</evidence>
<protein>
    <submittedName>
        <fullName evidence="1">Nucleolar GTP-binding protein 1</fullName>
    </submittedName>
</protein>
<dbReference type="EMBL" id="JANBPG010000251">
    <property type="protein sequence ID" value="KAJ1898285.1"/>
    <property type="molecule type" value="Genomic_DNA"/>
</dbReference>
<comment type="caution">
    <text evidence="1">The sequence shown here is derived from an EMBL/GenBank/DDBJ whole genome shotgun (WGS) entry which is preliminary data.</text>
</comment>
<accession>A0ACC1IPC0</accession>
<keyword evidence="2" id="KW-1185">Reference proteome</keyword>
<reference evidence="1" key="1">
    <citation type="submission" date="2022-07" db="EMBL/GenBank/DDBJ databases">
        <title>Phylogenomic reconstructions and comparative analyses of Kickxellomycotina fungi.</title>
        <authorList>
            <person name="Reynolds N.K."/>
            <person name="Stajich J.E."/>
            <person name="Barry K."/>
            <person name="Grigoriev I.V."/>
            <person name="Crous P."/>
            <person name="Smith M.E."/>
        </authorList>
    </citation>
    <scope>NUCLEOTIDE SEQUENCE</scope>
    <source>
        <strain evidence="1">Benny 63K</strain>
    </source>
</reference>
<organism evidence="1 2">
    <name type="scientific">Kickxella alabastrina</name>
    <dbReference type="NCBI Taxonomy" id="61397"/>
    <lineage>
        <taxon>Eukaryota</taxon>
        <taxon>Fungi</taxon>
        <taxon>Fungi incertae sedis</taxon>
        <taxon>Zoopagomycota</taxon>
        <taxon>Kickxellomycotina</taxon>
        <taxon>Kickxellomycetes</taxon>
        <taxon>Kickxellales</taxon>
        <taxon>Kickxellaceae</taxon>
        <taxon>Kickxella</taxon>
    </lineage>
</organism>
<proteinExistence type="predicted"/>
<name>A0ACC1IPC0_9FUNG</name>
<dbReference type="Proteomes" id="UP001150581">
    <property type="component" value="Unassembled WGS sequence"/>
</dbReference>
<sequence length="445" mass="51376">MTSIYNFKKIAPVPEAGDFLDIVLSKTQRKTPTVVHPGYKITRIRQFYMRKVKFTQETFDEKLRQILDEFPVLDNVHPFYADLMNVLYDKDHYKLALGQINTAKHLIDSVGKDYVRLLKFGDSLYRCKQLKRAALGRMATIMKRQKDSLSYLEQVRQHLARLPTIDPNTRTLIVCGYPNVGKSSFMNKVTRADVDVQPYAFTTKSLFVGHMDYKYLRWQVIDTPGILDHPLEERNTIEMQSITALAHLRAAVLFFIDLSEQCGYSVQDQMSLFNSIKPLFANKPTLLVISKIDVCTLDDLKPEERQLVESVREEGIELAQLSSYQETGITETRDLACDKLLQQRVEMKLKGNKITSVLNKLNVAQPGRRDTVQRPAHIPESVLKRRKVQEDEDEDDDMMERQLERDMELEGGGAGVYNVDLKKRYMLASDEWKYDIIPEILDGKN</sequence>